<dbReference type="Pfam" id="PF00483">
    <property type="entry name" value="NTP_transferase"/>
    <property type="match status" value="1"/>
</dbReference>
<dbReference type="AlphaFoldDB" id="A0A1T4JWN7"/>
<dbReference type="CDD" id="cd06915">
    <property type="entry name" value="NTP_transferase_WcbM_like"/>
    <property type="match status" value="1"/>
</dbReference>
<dbReference type="STRING" id="115783.SAMN02745119_00128"/>
<dbReference type="EMBL" id="FUWR01000001">
    <property type="protein sequence ID" value="SJZ34581.1"/>
    <property type="molecule type" value="Genomic_DNA"/>
</dbReference>
<evidence type="ECO:0000313" key="3">
    <source>
        <dbReference type="Proteomes" id="UP000190102"/>
    </source>
</evidence>
<gene>
    <name evidence="2" type="ORF">SAMN02745119_00128</name>
</gene>
<protein>
    <submittedName>
        <fullName evidence="2">D-glycero-alpha-D-manno-heptose 1-phosphate guanylyltransferase</fullName>
    </submittedName>
</protein>
<keyword evidence="2" id="KW-0808">Transferase</keyword>
<dbReference type="InterPro" id="IPR029044">
    <property type="entry name" value="Nucleotide-diphossugar_trans"/>
</dbReference>
<dbReference type="RefSeq" id="WP_078788445.1">
    <property type="nucleotide sequence ID" value="NZ_FUWR01000001.1"/>
</dbReference>
<dbReference type="OrthoDB" id="9788272at2"/>
<dbReference type="PANTHER" id="PTHR22572">
    <property type="entry name" value="SUGAR-1-PHOSPHATE GUANYL TRANSFERASE"/>
    <property type="match status" value="1"/>
</dbReference>
<dbReference type="SUPFAM" id="SSF53448">
    <property type="entry name" value="Nucleotide-diphospho-sugar transferases"/>
    <property type="match status" value="1"/>
</dbReference>
<reference evidence="3" key="1">
    <citation type="submission" date="2017-02" db="EMBL/GenBank/DDBJ databases">
        <authorList>
            <person name="Varghese N."/>
            <person name="Submissions S."/>
        </authorList>
    </citation>
    <scope>NUCLEOTIDE SEQUENCE [LARGE SCALE GENOMIC DNA]</scope>
    <source>
        <strain evidence="3">ATCC BAA-34</strain>
    </source>
</reference>
<dbReference type="Gene3D" id="3.90.550.10">
    <property type="entry name" value="Spore Coat Polysaccharide Biosynthesis Protein SpsA, Chain A"/>
    <property type="match status" value="1"/>
</dbReference>
<dbReference type="GO" id="GO:0016779">
    <property type="term" value="F:nucleotidyltransferase activity"/>
    <property type="evidence" value="ECO:0007669"/>
    <property type="project" value="UniProtKB-KW"/>
</dbReference>
<dbReference type="Proteomes" id="UP000190102">
    <property type="component" value="Unassembled WGS sequence"/>
</dbReference>
<accession>A0A1T4JWN7</accession>
<keyword evidence="3" id="KW-1185">Reference proteome</keyword>
<evidence type="ECO:0000313" key="2">
    <source>
        <dbReference type="EMBL" id="SJZ34581.1"/>
    </source>
</evidence>
<organism evidence="2 3">
    <name type="scientific">Trichlorobacter thiogenes</name>
    <dbReference type="NCBI Taxonomy" id="115783"/>
    <lineage>
        <taxon>Bacteria</taxon>
        <taxon>Pseudomonadati</taxon>
        <taxon>Thermodesulfobacteriota</taxon>
        <taxon>Desulfuromonadia</taxon>
        <taxon>Geobacterales</taxon>
        <taxon>Geobacteraceae</taxon>
        <taxon>Trichlorobacter</taxon>
    </lineage>
</organism>
<feature type="domain" description="Nucleotidyl transferase" evidence="1">
    <location>
        <begin position="2"/>
        <end position="219"/>
    </location>
</feature>
<dbReference type="InterPro" id="IPR005835">
    <property type="entry name" value="NTP_transferase_dom"/>
</dbReference>
<dbReference type="InterPro" id="IPR050486">
    <property type="entry name" value="Mannose-1P_guanyltransferase"/>
</dbReference>
<name>A0A1T4JWN7_9BACT</name>
<sequence length="228" mass="25352">MKAIILAGGLGTRLQGVVKDLPKPMAPINGRPFLEILVNKLKQSSITDIVLAVGYRRECIQDYFGNGANWGVTINYSIEATQLGTGGAIKLAMERFYAERYLIMNGDSFFENDLPELVLYHQAKKALITMALAEVSDTDRYGAVKLDADGMITHFTEKGVTGRGAVNAGVYVLERETMNFFSKDACSFETDVLQGMVGLRLFGLKQHGFFTDIGIPEDYHVFCQYRQR</sequence>
<evidence type="ECO:0000259" key="1">
    <source>
        <dbReference type="Pfam" id="PF00483"/>
    </source>
</evidence>
<keyword evidence="2" id="KW-0548">Nucleotidyltransferase</keyword>
<proteinExistence type="predicted"/>